<dbReference type="PANTHER" id="PTHR36304">
    <property type="entry name" value="DOMAIN GTPASE-ACTIVATING PROTEIN, PUTATIVE-RELATED-RELATED"/>
    <property type="match status" value="1"/>
</dbReference>
<dbReference type="AlphaFoldDB" id="A0A7C3RKV6"/>
<evidence type="ECO:0000259" key="1">
    <source>
        <dbReference type="Pfam" id="PF14332"/>
    </source>
</evidence>
<dbReference type="Pfam" id="PF14332">
    <property type="entry name" value="DUF4388"/>
    <property type="match status" value="1"/>
</dbReference>
<gene>
    <name evidence="2" type="ORF">ENW00_00815</name>
</gene>
<dbReference type="PANTHER" id="PTHR36304:SF4">
    <property type="entry name" value="DUF4388 DOMAIN-CONTAINING PROTEIN"/>
    <property type="match status" value="1"/>
</dbReference>
<evidence type="ECO:0000313" key="2">
    <source>
        <dbReference type="EMBL" id="HFX12696.1"/>
    </source>
</evidence>
<feature type="domain" description="PatA-like N-terminal" evidence="1">
    <location>
        <begin position="17"/>
        <end position="114"/>
    </location>
</feature>
<organism evidence="2">
    <name type="scientific">Dictyoglomus thermophilum</name>
    <dbReference type="NCBI Taxonomy" id="14"/>
    <lineage>
        <taxon>Bacteria</taxon>
        <taxon>Pseudomonadati</taxon>
        <taxon>Dictyoglomota</taxon>
        <taxon>Dictyoglomia</taxon>
        <taxon>Dictyoglomales</taxon>
        <taxon>Dictyoglomaceae</taxon>
        <taxon>Dictyoglomus</taxon>
    </lineage>
</organism>
<dbReference type="InterPro" id="IPR025497">
    <property type="entry name" value="PatA-like_N"/>
</dbReference>
<sequence>MSASFINKKEGELMGLKGDISTMSMWEIFQLISISKKNGKLQLEYNENLAEVYFSEGKIVYAKSGKLEGIDALIDIFLWSKGNFNFLQNINPPKSTMTLDIFEVLFQLDTYVDKMNYFSDFILVPINMEDLSEEEYKIVSILDGIKNVKEIIGEYKGIKTEGLENIIKLNKDKKIIRITDDTNIFWFYLFCRIWDYLIKESNKLKINEQKLRDFARKFIDRSGSYLKEIFKEIISPYNISPLHFYKYIKEETINQEDIENVYENLIYDEKIPWDHIYKTIKDFSHKAIQDFVKDFLIKLFSIEEPLYKKYLDLNTNHLYQNFSDNQLRDLYIYNGEISSLEEEILSWFLNGNRNLETFVRDFIFDEKKNLIIFSKLIDEGKIISIFGKEKSTIIHKFIELWKDIKNEYKNNSKYIEIYKKVREFIDKDSRDTRFIVEKIIEDYPINWRYILNKLTLISEEEVKLFTYDILSLFEVSNNPKLKDKISTLKASL</sequence>
<comment type="caution">
    <text evidence="2">The sequence shown here is derived from an EMBL/GenBank/DDBJ whole genome shotgun (WGS) entry which is preliminary data.</text>
</comment>
<protein>
    <submittedName>
        <fullName evidence="2">DUF4388 domain-containing protein</fullName>
    </submittedName>
</protein>
<name>A0A7C3RKV6_DICTH</name>
<proteinExistence type="predicted"/>
<dbReference type="EMBL" id="DTIN01000008">
    <property type="protein sequence ID" value="HFX12696.1"/>
    <property type="molecule type" value="Genomic_DNA"/>
</dbReference>
<accession>A0A7C3RKV6</accession>
<reference evidence="2" key="1">
    <citation type="journal article" date="2020" name="mSystems">
        <title>Genome- and Community-Level Interaction Insights into Carbon Utilization and Element Cycling Functions of Hydrothermarchaeota in Hydrothermal Sediment.</title>
        <authorList>
            <person name="Zhou Z."/>
            <person name="Liu Y."/>
            <person name="Xu W."/>
            <person name="Pan J."/>
            <person name="Luo Z.H."/>
            <person name="Li M."/>
        </authorList>
    </citation>
    <scope>NUCLEOTIDE SEQUENCE [LARGE SCALE GENOMIC DNA]</scope>
    <source>
        <strain evidence="2">SpSt-81</strain>
    </source>
</reference>